<feature type="region of interest" description="Disordered" evidence="1">
    <location>
        <begin position="169"/>
        <end position="192"/>
    </location>
</feature>
<evidence type="ECO:0000313" key="3">
    <source>
        <dbReference type="Proteomes" id="UP001603857"/>
    </source>
</evidence>
<dbReference type="AlphaFoldDB" id="A0ABD1LH47"/>
<proteinExistence type="predicted"/>
<gene>
    <name evidence="2" type="ORF">Fmac_027216</name>
</gene>
<organism evidence="2 3">
    <name type="scientific">Flemingia macrophylla</name>
    <dbReference type="NCBI Taxonomy" id="520843"/>
    <lineage>
        <taxon>Eukaryota</taxon>
        <taxon>Viridiplantae</taxon>
        <taxon>Streptophyta</taxon>
        <taxon>Embryophyta</taxon>
        <taxon>Tracheophyta</taxon>
        <taxon>Spermatophyta</taxon>
        <taxon>Magnoliopsida</taxon>
        <taxon>eudicotyledons</taxon>
        <taxon>Gunneridae</taxon>
        <taxon>Pentapetalae</taxon>
        <taxon>rosids</taxon>
        <taxon>fabids</taxon>
        <taxon>Fabales</taxon>
        <taxon>Fabaceae</taxon>
        <taxon>Papilionoideae</taxon>
        <taxon>50 kb inversion clade</taxon>
        <taxon>NPAAA clade</taxon>
        <taxon>indigoferoid/millettioid clade</taxon>
        <taxon>Phaseoleae</taxon>
        <taxon>Flemingia</taxon>
    </lineage>
</organism>
<evidence type="ECO:0000256" key="1">
    <source>
        <dbReference type="SAM" id="MobiDB-lite"/>
    </source>
</evidence>
<comment type="caution">
    <text evidence="2">The sequence shown here is derived from an EMBL/GenBank/DDBJ whole genome shotgun (WGS) entry which is preliminary data.</text>
</comment>
<keyword evidence="3" id="KW-1185">Reference proteome</keyword>
<name>A0ABD1LH47_9FABA</name>
<protein>
    <submittedName>
        <fullName evidence="2">Uncharacterized protein</fullName>
    </submittedName>
</protein>
<reference evidence="2 3" key="1">
    <citation type="submission" date="2024-08" db="EMBL/GenBank/DDBJ databases">
        <title>Insights into the chromosomal genome structure of Flemingia macrophylla.</title>
        <authorList>
            <person name="Ding Y."/>
            <person name="Zhao Y."/>
            <person name="Bi W."/>
            <person name="Wu M."/>
            <person name="Zhao G."/>
            <person name="Gong Y."/>
            <person name="Li W."/>
            <person name="Zhang P."/>
        </authorList>
    </citation>
    <scope>NUCLEOTIDE SEQUENCE [LARGE SCALE GENOMIC DNA]</scope>
    <source>
        <strain evidence="2">DYQJB</strain>
        <tissue evidence="2">Leaf</tissue>
    </source>
</reference>
<feature type="compositionally biased region" description="Basic and acidic residues" evidence="1">
    <location>
        <begin position="176"/>
        <end position="187"/>
    </location>
</feature>
<dbReference type="EMBL" id="JBGMDY010000009">
    <property type="protein sequence ID" value="KAL2322837.1"/>
    <property type="molecule type" value="Genomic_DNA"/>
</dbReference>
<evidence type="ECO:0000313" key="2">
    <source>
        <dbReference type="EMBL" id="KAL2322837.1"/>
    </source>
</evidence>
<sequence>MQASAPPGRRLPPLHGIPLRARHQVHHRPPRRALQHQPLVACLRKALVQSLEVNPKPPQALLEPLHELVTVDSYVQIGLLLHHRHDPRPQRLQRGYQRVAAVPRRGYRMQRVDAVHGQGLVVLDVEVGEIEVGEVAGVVEDAELERNAHESGELLHARADFLHDAVNSGAVGPSSRGDDGGEAEMRRFVGSSGEGFEKRRPLRAVGVADVENVQLGASL</sequence>
<accession>A0ABD1LH47</accession>
<dbReference type="Proteomes" id="UP001603857">
    <property type="component" value="Unassembled WGS sequence"/>
</dbReference>